<dbReference type="InterPro" id="IPR035979">
    <property type="entry name" value="RBD_domain_sf"/>
</dbReference>
<dbReference type="Pfam" id="PF00076">
    <property type="entry name" value="RRM_1"/>
    <property type="match status" value="1"/>
</dbReference>
<organism evidence="3 4">
    <name type="scientific">Crotalaria pallida</name>
    <name type="common">Smooth rattlebox</name>
    <name type="synonym">Crotalaria striata</name>
    <dbReference type="NCBI Taxonomy" id="3830"/>
    <lineage>
        <taxon>Eukaryota</taxon>
        <taxon>Viridiplantae</taxon>
        <taxon>Streptophyta</taxon>
        <taxon>Embryophyta</taxon>
        <taxon>Tracheophyta</taxon>
        <taxon>Spermatophyta</taxon>
        <taxon>Magnoliopsida</taxon>
        <taxon>eudicotyledons</taxon>
        <taxon>Gunneridae</taxon>
        <taxon>Pentapetalae</taxon>
        <taxon>rosids</taxon>
        <taxon>fabids</taxon>
        <taxon>Fabales</taxon>
        <taxon>Fabaceae</taxon>
        <taxon>Papilionoideae</taxon>
        <taxon>50 kb inversion clade</taxon>
        <taxon>genistoids sensu lato</taxon>
        <taxon>core genistoids</taxon>
        <taxon>Crotalarieae</taxon>
        <taxon>Crotalaria</taxon>
    </lineage>
</organism>
<dbReference type="InterPro" id="IPR012677">
    <property type="entry name" value="Nucleotide-bd_a/b_plait_sf"/>
</dbReference>
<keyword evidence="4" id="KW-1185">Reference proteome</keyword>
<dbReference type="InterPro" id="IPR000504">
    <property type="entry name" value="RRM_dom"/>
</dbReference>
<proteinExistence type="predicted"/>
<evidence type="ECO:0000256" key="1">
    <source>
        <dbReference type="PROSITE-ProRule" id="PRU00176"/>
    </source>
</evidence>
<protein>
    <recommendedName>
        <fullName evidence="2">RRM domain-containing protein</fullName>
    </recommendedName>
</protein>
<dbReference type="SUPFAM" id="SSF54928">
    <property type="entry name" value="RNA-binding domain, RBD"/>
    <property type="match status" value="1"/>
</dbReference>
<dbReference type="EMBL" id="JAYWIO010000003">
    <property type="protein sequence ID" value="KAK7274775.1"/>
    <property type="molecule type" value="Genomic_DNA"/>
</dbReference>
<dbReference type="PANTHER" id="PTHR15592">
    <property type="entry name" value="MATRIN 3/NUCLEAR PROTEIN 220-RELATED"/>
    <property type="match status" value="1"/>
</dbReference>
<feature type="domain" description="RRM" evidence="2">
    <location>
        <begin position="23"/>
        <end position="91"/>
    </location>
</feature>
<gene>
    <name evidence="3" type="ORF">RIF29_15874</name>
</gene>
<dbReference type="AlphaFoldDB" id="A0AAN9FFI5"/>
<dbReference type="Gene3D" id="3.30.70.330">
    <property type="match status" value="1"/>
</dbReference>
<dbReference type="PROSITE" id="PS50102">
    <property type="entry name" value="RRM"/>
    <property type="match status" value="1"/>
</dbReference>
<accession>A0AAN9FFI5</accession>
<dbReference type="GO" id="GO:0003723">
    <property type="term" value="F:RNA binding"/>
    <property type="evidence" value="ECO:0007669"/>
    <property type="project" value="UniProtKB-UniRule"/>
</dbReference>
<sequence length="91" mass="10491">MMMMMMMMRCDSVPVSTFQASLMVMHVRNVGHEISEKDLLDLFQSYGVISKLVMLRAKNQALIQMQDVASAVSAIQFYEKVQPNIRYKELI</sequence>
<keyword evidence="1" id="KW-0694">RNA-binding</keyword>
<evidence type="ECO:0000313" key="4">
    <source>
        <dbReference type="Proteomes" id="UP001372338"/>
    </source>
</evidence>
<reference evidence="3 4" key="1">
    <citation type="submission" date="2024-01" db="EMBL/GenBank/DDBJ databases">
        <title>The genomes of 5 underutilized Papilionoideae crops provide insights into root nodulation and disease resistanc.</title>
        <authorList>
            <person name="Yuan L."/>
        </authorList>
    </citation>
    <scope>NUCLEOTIDE SEQUENCE [LARGE SCALE GENOMIC DNA]</scope>
    <source>
        <strain evidence="3">ZHUSHIDOU_FW_LH</strain>
        <tissue evidence="3">Leaf</tissue>
    </source>
</reference>
<comment type="caution">
    <text evidence="3">The sequence shown here is derived from an EMBL/GenBank/DDBJ whole genome shotgun (WGS) entry which is preliminary data.</text>
</comment>
<dbReference type="Proteomes" id="UP001372338">
    <property type="component" value="Unassembled WGS sequence"/>
</dbReference>
<evidence type="ECO:0000259" key="2">
    <source>
        <dbReference type="PROSITE" id="PS50102"/>
    </source>
</evidence>
<name>A0AAN9FFI5_CROPI</name>
<dbReference type="SMART" id="SM00360">
    <property type="entry name" value="RRM"/>
    <property type="match status" value="1"/>
</dbReference>
<evidence type="ECO:0000313" key="3">
    <source>
        <dbReference type="EMBL" id="KAK7274775.1"/>
    </source>
</evidence>